<keyword evidence="12" id="KW-1185">Reference proteome</keyword>
<evidence type="ECO:0000313" key="11">
    <source>
        <dbReference type="EMBL" id="KAF8561440.1"/>
    </source>
</evidence>
<dbReference type="PROSITE" id="PS00678">
    <property type="entry name" value="WD_REPEATS_1"/>
    <property type="match status" value="1"/>
</dbReference>
<keyword evidence="2 8" id="KW-0853">WD repeat</keyword>
<feature type="repeat" description="WD" evidence="8">
    <location>
        <begin position="155"/>
        <end position="187"/>
    </location>
</feature>
<feature type="repeat" description="WD" evidence="8">
    <location>
        <begin position="197"/>
        <end position="230"/>
    </location>
</feature>
<dbReference type="PRINTS" id="PR00320">
    <property type="entry name" value="GPROTEINBRPT"/>
</dbReference>
<feature type="repeat" description="WD" evidence="8">
    <location>
        <begin position="62"/>
        <end position="103"/>
    </location>
</feature>
<evidence type="ECO:0000256" key="7">
    <source>
        <dbReference type="PROSITE-ProRule" id="PRU00175"/>
    </source>
</evidence>
<dbReference type="InterPro" id="IPR036322">
    <property type="entry name" value="WD40_repeat_dom_sf"/>
</dbReference>
<dbReference type="InterPro" id="IPR001680">
    <property type="entry name" value="WD40_rpt"/>
</dbReference>
<dbReference type="CDD" id="cd00200">
    <property type="entry name" value="WD40"/>
    <property type="match status" value="1"/>
</dbReference>
<dbReference type="SMART" id="SM00320">
    <property type="entry name" value="WD40"/>
    <property type="match status" value="6"/>
</dbReference>
<evidence type="ECO:0000256" key="1">
    <source>
        <dbReference type="ARBA" id="ARBA00006917"/>
    </source>
</evidence>
<dbReference type="InterPro" id="IPR020472">
    <property type="entry name" value="WD40_PAC1"/>
</dbReference>
<feature type="repeat" description="WD" evidence="8">
    <location>
        <begin position="18"/>
        <end position="50"/>
    </location>
</feature>
<dbReference type="PROSITE" id="PS00518">
    <property type="entry name" value="ZF_RING_1"/>
    <property type="match status" value="1"/>
</dbReference>
<dbReference type="Gene3D" id="2.130.10.10">
    <property type="entry name" value="YVTN repeat-like/Quinoprotein amine dehydrogenase"/>
    <property type="match status" value="2"/>
</dbReference>
<dbReference type="InterPro" id="IPR019775">
    <property type="entry name" value="WD40_repeat_CS"/>
</dbReference>
<feature type="repeat" description="WD" evidence="8">
    <location>
        <begin position="104"/>
        <end position="145"/>
    </location>
</feature>
<evidence type="ECO:0000256" key="2">
    <source>
        <dbReference type="ARBA" id="ARBA00022574"/>
    </source>
</evidence>
<dbReference type="SUPFAM" id="SSF50978">
    <property type="entry name" value="WD40 repeat-like"/>
    <property type="match status" value="1"/>
</dbReference>
<dbReference type="InterPro" id="IPR013083">
    <property type="entry name" value="Znf_RING/FYVE/PHD"/>
</dbReference>
<dbReference type="InterPro" id="IPR051246">
    <property type="entry name" value="WDR48"/>
</dbReference>
<dbReference type="InterPro" id="IPR001841">
    <property type="entry name" value="Znf_RING"/>
</dbReference>
<dbReference type="EMBL" id="JTDF01021744">
    <property type="protein sequence ID" value="KAF8561440.1"/>
    <property type="molecule type" value="Genomic_DNA"/>
</dbReference>
<dbReference type="SUPFAM" id="SSF57850">
    <property type="entry name" value="RING/U-box"/>
    <property type="match status" value="1"/>
</dbReference>
<dbReference type="OrthoDB" id="2421129at2759"/>
<dbReference type="PROSITE" id="PS50082">
    <property type="entry name" value="WD_REPEATS_2"/>
    <property type="match status" value="5"/>
</dbReference>
<evidence type="ECO:0000256" key="9">
    <source>
        <dbReference type="SAM" id="MobiDB-lite"/>
    </source>
</evidence>
<protein>
    <recommendedName>
        <fullName evidence="10">RING-type domain-containing protein</fullName>
    </recommendedName>
</protein>
<feature type="compositionally biased region" description="Low complexity" evidence="9">
    <location>
        <begin position="687"/>
        <end position="703"/>
    </location>
</feature>
<dbReference type="AlphaFoldDB" id="A0A8T0D0N9"/>
<dbReference type="Gene3D" id="3.30.40.10">
    <property type="entry name" value="Zinc/RING finger domain, C3HC4 (zinc finger)"/>
    <property type="match status" value="1"/>
</dbReference>
<dbReference type="Pfam" id="PF00400">
    <property type="entry name" value="WD40"/>
    <property type="match status" value="5"/>
</dbReference>
<organism evidence="11 12">
    <name type="scientific">Paragonimus westermani</name>
    <dbReference type="NCBI Taxonomy" id="34504"/>
    <lineage>
        <taxon>Eukaryota</taxon>
        <taxon>Metazoa</taxon>
        <taxon>Spiralia</taxon>
        <taxon>Lophotrochozoa</taxon>
        <taxon>Platyhelminthes</taxon>
        <taxon>Trematoda</taxon>
        <taxon>Digenea</taxon>
        <taxon>Plagiorchiida</taxon>
        <taxon>Troglotremata</taxon>
        <taxon>Troglotrematidae</taxon>
        <taxon>Paragonimus</taxon>
    </lineage>
</organism>
<dbReference type="InterPro" id="IPR021772">
    <property type="entry name" value="WDR48/Bun107"/>
</dbReference>
<evidence type="ECO:0000256" key="5">
    <source>
        <dbReference type="ARBA" id="ARBA00022771"/>
    </source>
</evidence>
<dbReference type="GO" id="GO:0043130">
    <property type="term" value="F:ubiquitin binding"/>
    <property type="evidence" value="ECO:0007669"/>
    <property type="project" value="TreeGrafter"/>
</dbReference>
<feature type="compositionally biased region" description="Polar residues" evidence="9">
    <location>
        <begin position="343"/>
        <end position="364"/>
    </location>
</feature>
<name>A0A8T0D0N9_9TREM</name>
<dbReference type="Pfam" id="PF13639">
    <property type="entry name" value="zf-RING_2"/>
    <property type="match status" value="1"/>
</dbReference>
<evidence type="ECO:0000256" key="3">
    <source>
        <dbReference type="ARBA" id="ARBA00022723"/>
    </source>
</evidence>
<evidence type="ECO:0000256" key="4">
    <source>
        <dbReference type="ARBA" id="ARBA00022737"/>
    </source>
</evidence>
<dbReference type="SMART" id="SM00184">
    <property type="entry name" value="RING"/>
    <property type="match status" value="1"/>
</dbReference>
<comment type="similarity">
    <text evidence="1">Belongs to the WD repeat WDR48 family.</text>
</comment>
<dbReference type="InterPro" id="IPR017907">
    <property type="entry name" value="Znf_RING_CS"/>
</dbReference>
<feature type="region of interest" description="Disordered" evidence="9">
    <location>
        <begin position="677"/>
        <end position="713"/>
    </location>
</feature>
<dbReference type="GO" id="GO:0008270">
    <property type="term" value="F:zinc ion binding"/>
    <property type="evidence" value="ECO:0007669"/>
    <property type="project" value="UniProtKB-KW"/>
</dbReference>
<feature type="domain" description="RING-type" evidence="10">
    <location>
        <begin position="813"/>
        <end position="851"/>
    </location>
</feature>
<sequence length="941" mass="105317">MSGRKKIQLSFFIRDEAEPKNRSGVNALQYDTSTDRLFTAGRDSVIRIWNTQKPKDPLIQNMEHHADWVNDIILCCDGKNLISASNDTTVKVWNASKGFCMSTLRTHKDYVRVLAYAKHREEVASAGLDHAIFLWDVRTLTALTPTNNTVTTSSFTDKKDSIYSLALNPSGTVLVSGSPDKLIRVWDPRACHKLFQLRGHTGNIRALLVRPDGQEILSASSDGTVRLWSLGMQCCTDTIRVHTQSVFTIQVDEAWTTVYSSGKDRKIWATDVRNSSRSVLLGEETDPVLRLLLVENHNDSYLWASTCNSNVNRWPISSSVQKFQQRSAESKQRLRIHGPSEHTPPQTMQGSDNPSSESNQQESKLTDSLDSLLIQNTTERSKPDLVIEGGTSVIQYHICSEKRYVLTKDTDANVAVYDVLKAKRVANLGQVDFDEEIKKREKFIYVPNWFTIDLKCGIPIVHLDEADCLSANITMADAGLLEEFEHTEAAGLYSVDTKVNYCVLLLRSLFARWPKANLFSDPDLARRDPINHGMLGVPDHTPVILSEGTGKALVRFLVRDAAPLNEQLMLCDSVPDWIRDIIVERRFPKPTRIEFFLLPGVREYNEKGQCQIIPLVSLKRDCLSASDILPVRKVMEHVFQRLLKLAETFTASNTTPNSCSPRTGTLAAFVTGDRFSQGAPNFDTRNSRSSSTAYSPTGSSTTSDPRLPPMAPLDLPPETFPADLTAVLNAASSDDAYPEDIVEVWCGDQVSSEQSPCVVDAVSCKDLDEICPEAAQLARHIETREDVESVILDMHTLSDDTTIDRLLKEKFICAICHGLLVRTRVLNCGHHFCRECLYYWFRLRHMCPMCRSPGNMSFPSPYTDSFLDDVVMHRNNELLIVQRMRRKLEKASACLGISNTVEVGEPSGMMSSYAQTVSSYSHGVTTDNWTQAAAETSDRAT</sequence>
<keyword evidence="5 7" id="KW-0863">Zinc-finger</keyword>
<dbReference type="PANTHER" id="PTHR19862:SF14">
    <property type="entry name" value="WD REPEAT-CONTAINING PROTEIN 48"/>
    <property type="match status" value="1"/>
</dbReference>
<evidence type="ECO:0000259" key="10">
    <source>
        <dbReference type="PROSITE" id="PS50089"/>
    </source>
</evidence>
<feature type="region of interest" description="Disordered" evidence="9">
    <location>
        <begin position="328"/>
        <end position="364"/>
    </location>
</feature>
<dbReference type="GO" id="GO:0000724">
    <property type="term" value="P:double-strand break repair via homologous recombination"/>
    <property type="evidence" value="ECO:0007669"/>
    <property type="project" value="TreeGrafter"/>
</dbReference>
<dbReference type="Proteomes" id="UP000699462">
    <property type="component" value="Unassembled WGS sequence"/>
</dbReference>
<accession>A0A8T0D0N9</accession>
<dbReference type="Pfam" id="PF11816">
    <property type="entry name" value="DUF3337"/>
    <property type="match status" value="1"/>
</dbReference>
<dbReference type="FunFam" id="2.130.10.10:FF:000543">
    <property type="entry name" value="WD repeat-containing protein 48 homolog"/>
    <property type="match status" value="1"/>
</dbReference>
<dbReference type="PROSITE" id="PS50294">
    <property type="entry name" value="WD_REPEATS_REGION"/>
    <property type="match status" value="4"/>
</dbReference>
<dbReference type="PROSITE" id="PS50089">
    <property type="entry name" value="ZF_RING_2"/>
    <property type="match status" value="1"/>
</dbReference>
<proteinExistence type="inferred from homology"/>
<dbReference type="InterPro" id="IPR015943">
    <property type="entry name" value="WD40/YVTN_repeat-like_dom_sf"/>
</dbReference>
<evidence type="ECO:0000256" key="6">
    <source>
        <dbReference type="ARBA" id="ARBA00022833"/>
    </source>
</evidence>
<keyword evidence="6" id="KW-0862">Zinc</keyword>
<keyword evidence="3" id="KW-0479">Metal-binding</keyword>
<comment type="caution">
    <text evidence="11">The sequence shown here is derived from an EMBL/GenBank/DDBJ whole genome shotgun (WGS) entry which is preliminary data.</text>
</comment>
<reference evidence="11 12" key="1">
    <citation type="submission" date="2019-07" db="EMBL/GenBank/DDBJ databases">
        <title>Annotation for the trematode Paragonimus westermani.</title>
        <authorList>
            <person name="Choi Y.-J."/>
        </authorList>
    </citation>
    <scope>NUCLEOTIDE SEQUENCE [LARGE SCALE GENOMIC DNA]</scope>
    <source>
        <strain evidence="11">180907_Pwestermani</strain>
    </source>
</reference>
<dbReference type="PANTHER" id="PTHR19862">
    <property type="entry name" value="WD REPEAT-CONTAINING PROTEIN 48"/>
    <property type="match status" value="1"/>
</dbReference>
<gene>
    <name evidence="11" type="ORF">P879_05512</name>
</gene>
<evidence type="ECO:0000313" key="12">
    <source>
        <dbReference type="Proteomes" id="UP000699462"/>
    </source>
</evidence>
<evidence type="ECO:0000256" key="8">
    <source>
        <dbReference type="PROSITE-ProRule" id="PRU00221"/>
    </source>
</evidence>
<keyword evidence="4" id="KW-0677">Repeat</keyword>